<comment type="caution">
    <text evidence="1">The sequence shown here is derived from an EMBL/GenBank/DDBJ whole genome shotgun (WGS) entry which is preliminary data.</text>
</comment>
<name>A0A318U115_9RHOB</name>
<reference evidence="1 2" key="1">
    <citation type="submission" date="2018-06" db="EMBL/GenBank/DDBJ databases">
        <title>Genomic Encyclopedia of Type Strains, Phase III (KMG-III): the genomes of soil and plant-associated and newly described type strains.</title>
        <authorList>
            <person name="Whitman W."/>
        </authorList>
    </citation>
    <scope>NUCLEOTIDE SEQUENCE [LARGE SCALE GENOMIC DNA]</scope>
    <source>
        <strain evidence="1 2">JA737</strain>
    </source>
</reference>
<dbReference type="Pfam" id="PF12096">
    <property type="entry name" value="DUF3572"/>
    <property type="match status" value="1"/>
</dbReference>
<protein>
    <submittedName>
        <fullName evidence="1">Uncharacterized protein DUF3572</fullName>
    </submittedName>
</protein>
<organism evidence="1 2">
    <name type="scientific">Rhodobacter viridis</name>
    <dbReference type="NCBI Taxonomy" id="1054202"/>
    <lineage>
        <taxon>Bacteria</taxon>
        <taxon>Pseudomonadati</taxon>
        <taxon>Pseudomonadota</taxon>
        <taxon>Alphaproteobacteria</taxon>
        <taxon>Rhodobacterales</taxon>
        <taxon>Rhodobacter group</taxon>
        <taxon>Rhodobacter</taxon>
    </lineage>
</organism>
<dbReference type="OrthoDB" id="7356934at2"/>
<evidence type="ECO:0000313" key="1">
    <source>
        <dbReference type="EMBL" id="PYF09795.1"/>
    </source>
</evidence>
<sequence length="92" mass="9960">MERDFAQILAIRALGWMAGEEEVWLAFLGASGANADQVRAEAAQPAMQRAVLAHVLREDDWVRSCAAALGIRPEELPMAAAVLDGQAGRNWT</sequence>
<keyword evidence="2" id="KW-1185">Reference proteome</keyword>
<gene>
    <name evidence="1" type="ORF">C8J30_107167</name>
</gene>
<accession>A0A318U115</accession>
<dbReference type="Proteomes" id="UP000247727">
    <property type="component" value="Unassembled WGS sequence"/>
</dbReference>
<dbReference type="AlphaFoldDB" id="A0A318U115"/>
<dbReference type="EMBL" id="QJTK01000007">
    <property type="protein sequence ID" value="PYF09795.1"/>
    <property type="molecule type" value="Genomic_DNA"/>
</dbReference>
<proteinExistence type="predicted"/>
<evidence type="ECO:0000313" key="2">
    <source>
        <dbReference type="Proteomes" id="UP000247727"/>
    </source>
</evidence>
<dbReference type="RefSeq" id="WP_110805903.1">
    <property type="nucleotide sequence ID" value="NZ_QJTK01000007.1"/>
</dbReference>
<dbReference type="InterPro" id="IPR021955">
    <property type="entry name" value="DUF3572"/>
</dbReference>